<feature type="compositionally biased region" description="Basic and acidic residues" evidence="1">
    <location>
        <begin position="147"/>
        <end position="160"/>
    </location>
</feature>
<proteinExistence type="predicted"/>
<gene>
    <name evidence="2" type="ORF">BD311DRAFT_774057</name>
</gene>
<sequence length="171" mass="18548">MIDLLRISGRLGSGTEVEPRGARWTSEILNREDGPIATFIFRYRPLSEMALTSTGYRAPSGTTVESSKRLRQADSPLPGPPTQAKRPRTGSPIPVMTGNADVKPDISELSDGDDDLDALKTQLSQIQDRINRAKAKKGRSSPAATKVKKEEPKTSARDALDGDVIDLTMSD</sequence>
<feature type="compositionally biased region" description="Polar residues" evidence="1">
    <location>
        <begin position="54"/>
        <end position="65"/>
    </location>
</feature>
<dbReference type="Proteomes" id="UP000292957">
    <property type="component" value="Unassembled WGS sequence"/>
</dbReference>
<dbReference type="OrthoDB" id="3364132at2759"/>
<name>A0A4Q9N245_9APHY</name>
<reference evidence="2" key="1">
    <citation type="submission" date="2019-01" db="EMBL/GenBank/DDBJ databases">
        <title>Draft genome sequences of three monokaryotic isolates of the white-rot basidiomycete fungus Dichomitus squalens.</title>
        <authorList>
            <consortium name="DOE Joint Genome Institute"/>
            <person name="Lopez S.C."/>
            <person name="Andreopoulos B."/>
            <person name="Pangilinan J."/>
            <person name="Lipzen A."/>
            <person name="Riley R."/>
            <person name="Ahrendt S."/>
            <person name="Ng V."/>
            <person name="Barry K."/>
            <person name="Daum C."/>
            <person name="Grigoriev I.V."/>
            <person name="Hilden K.S."/>
            <person name="Makela M.R."/>
            <person name="de Vries R.P."/>
        </authorList>
    </citation>
    <scope>NUCLEOTIDE SEQUENCE [LARGE SCALE GENOMIC DNA]</scope>
    <source>
        <strain evidence="2">OM18370.1</strain>
    </source>
</reference>
<organism evidence="2">
    <name type="scientific">Dichomitus squalens</name>
    <dbReference type="NCBI Taxonomy" id="114155"/>
    <lineage>
        <taxon>Eukaryota</taxon>
        <taxon>Fungi</taxon>
        <taxon>Dikarya</taxon>
        <taxon>Basidiomycota</taxon>
        <taxon>Agaricomycotina</taxon>
        <taxon>Agaricomycetes</taxon>
        <taxon>Polyporales</taxon>
        <taxon>Polyporaceae</taxon>
        <taxon>Dichomitus</taxon>
    </lineage>
</organism>
<evidence type="ECO:0000313" key="2">
    <source>
        <dbReference type="EMBL" id="TBU34235.1"/>
    </source>
</evidence>
<protein>
    <submittedName>
        <fullName evidence="2">Uncharacterized protein</fullName>
    </submittedName>
</protein>
<dbReference type="AlphaFoldDB" id="A0A4Q9N245"/>
<accession>A0A4Q9N245</accession>
<feature type="region of interest" description="Disordered" evidence="1">
    <location>
        <begin position="54"/>
        <end position="114"/>
    </location>
</feature>
<dbReference type="EMBL" id="ML143389">
    <property type="protein sequence ID" value="TBU34235.1"/>
    <property type="molecule type" value="Genomic_DNA"/>
</dbReference>
<evidence type="ECO:0000256" key="1">
    <source>
        <dbReference type="SAM" id="MobiDB-lite"/>
    </source>
</evidence>
<feature type="region of interest" description="Disordered" evidence="1">
    <location>
        <begin position="129"/>
        <end position="171"/>
    </location>
</feature>